<proteinExistence type="predicted"/>
<accession>A0A5C4VS49</accession>
<evidence type="ECO:0000259" key="1">
    <source>
        <dbReference type="Pfam" id="PF00188"/>
    </source>
</evidence>
<keyword evidence="3" id="KW-1185">Reference proteome</keyword>
<name>A0A5C4VS49_9ACTN</name>
<gene>
    <name evidence="2" type="ORF">FHP29_13250</name>
</gene>
<dbReference type="EMBL" id="VDMP01000025">
    <property type="protein sequence ID" value="TNM38664.1"/>
    <property type="molecule type" value="Genomic_DNA"/>
</dbReference>
<dbReference type="Pfam" id="PF00188">
    <property type="entry name" value="CAP"/>
    <property type="match status" value="1"/>
</dbReference>
<dbReference type="PANTHER" id="PTHR31157">
    <property type="entry name" value="SCP DOMAIN-CONTAINING PROTEIN"/>
    <property type="match status" value="1"/>
</dbReference>
<dbReference type="PANTHER" id="PTHR31157:SF1">
    <property type="entry name" value="SCP DOMAIN-CONTAINING PROTEIN"/>
    <property type="match status" value="1"/>
</dbReference>
<dbReference type="Gene3D" id="3.40.33.10">
    <property type="entry name" value="CAP"/>
    <property type="match status" value="1"/>
</dbReference>
<reference evidence="2 3" key="1">
    <citation type="journal article" date="2016" name="Int. J. Syst. Evol. Microbiol.">
        <title>Nocardioides albidus sp. nov., an actinobacterium isolated from garden soil.</title>
        <authorList>
            <person name="Singh H."/>
            <person name="Du J."/>
            <person name="Trinh H."/>
            <person name="Won K."/>
            <person name="Yang J.E."/>
            <person name="Yin C."/>
            <person name="Kook M."/>
            <person name="Yi T.H."/>
        </authorList>
    </citation>
    <scope>NUCLEOTIDE SEQUENCE [LARGE SCALE GENOMIC DNA]</scope>
    <source>
        <strain evidence="2 3">CCTCC AB 2015297</strain>
    </source>
</reference>
<dbReference type="InterPro" id="IPR035940">
    <property type="entry name" value="CAP_sf"/>
</dbReference>
<dbReference type="CDD" id="cd05379">
    <property type="entry name" value="CAP_bacterial"/>
    <property type="match status" value="1"/>
</dbReference>
<feature type="domain" description="SCP" evidence="1">
    <location>
        <begin position="12"/>
        <end position="128"/>
    </location>
</feature>
<dbReference type="Proteomes" id="UP000313231">
    <property type="component" value="Unassembled WGS sequence"/>
</dbReference>
<sequence length="131" mass="14674">MAINAAYEDKVLTLVNRRRSAAGCGALRSNEKLRRSARTHSVGMAQYGTMTHFLPGEAGLGQRVTFAGYRDWRRLAENIASGFSSPRAVMRAWMASPEHRANILDCRLRHLGVGVVAQGSRLWWTQDFGRR</sequence>
<evidence type="ECO:0000313" key="3">
    <source>
        <dbReference type="Proteomes" id="UP000313231"/>
    </source>
</evidence>
<dbReference type="OrthoDB" id="68195at2"/>
<dbReference type="InterPro" id="IPR014044">
    <property type="entry name" value="CAP_dom"/>
</dbReference>
<dbReference type="SUPFAM" id="SSF55797">
    <property type="entry name" value="PR-1-like"/>
    <property type="match status" value="1"/>
</dbReference>
<comment type="caution">
    <text evidence="2">The sequence shown here is derived from an EMBL/GenBank/DDBJ whole genome shotgun (WGS) entry which is preliminary data.</text>
</comment>
<evidence type="ECO:0000313" key="2">
    <source>
        <dbReference type="EMBL" id="TNM38664.1"/>
    </source>
</evidence>
<organism evidence="2 3">
    <name type="scientific">Nocardioides albidus</name>
    <dbReference type="NCBI Taxonomy" id="1517589"/>
    <lineage>
        <taxon>Bacteria</taxon>
        <taxon>Bacillati</taxon>
        <taxon>Actinomycetota</taxon>
        <taxon>Actinomycetes</taxon>
        <taxon>Propionibacteriales</taxon>
        <taxon>Nocardioidaceae</taxon>
        <taxon>Nocardioides</taxon>
    </lineage>
</organism>
<protein>
    <submittedName>
        <fullName evidence="2">CAP domain-containing protein</fullName>
    </submittedName>
</protein>
<dbReference type="AlphaFoldDB" id="A0A5C4VS49"/>